<feature type="non-terminal residue" evidence="9">
    <location>
        <position position="1"/>
    </location>
</feature>
<comment type="caution">
    <text evidence="9">The sequence shown here is derived from an EMBL/GenBank/DDBJ whole genome shotgun (WGS) entry which is preliminary data.</text>
</comment>
<dbReference type="Proteomes" id="UP001370490">
    <property type="component" value="Unassembled WGS sequence"/>
</dbReference>
<dbReference type="GO" id="GO:0005886">
    <property type="term" value="C:plasma membrane"/>
    <property type="evidence" value="ECO:0007669"/>
    <property type="project" value="TreeGrafter"/>
</dbReference>
<dbReference type="GO" id="GO:0045159">
    <property type="term" value="F:myosin II binding"/>
    <property type="evidence" value="ECO:0007669"/>
    <property type="project" value="TreeGrafter"/>
</dbReference>
<dbReference type="InterPro" id="IPR036322">
    <property type="entry name" value="WD40_repeat_dom_sf"/>
</dbReference>
<evidence type="ECO:0000256" key="6">
    <source>
        <dbReference type="SAM" id="Coils"/>
    </source>
</evidence>
<dbReference type="AlphaFoldDB" id="A0AAN8W7T8"/>
<dbReference type="PROSITE" id="PS50892">
    <property type="entry name" value="V_SNARE"/>
    <property type="match status" value="1"/>
</dbReference>
<dbReference type="Gene3D" id="1.20.5.110">
    <property type="match status" value="1"/>
</dbReference>
<comment type="similarity">
    <text evidence="2">Belongs to the WD repeat L(2)GL family.</text>
</comment>
<gene>
    <name evidence="9" type="ORF">RJ641_024578</name>
</gene>
<proteinExistence type="inferred from homology"/>
<dbReference type="EMBL" id="JBAMMX010000003">
    <property type="protein sequence ID" value="KAK6943476.1"/>
    <property type="molecule type" value="Genomic_DNA"/>
</dbReference>
<keyword evidence="10" id="KW-1185">Reference proteome</keyword>
<evidence type="ECO:0000259" key="8">
    <source>
        <dbReference type="PROSITE" id="PS50892"/>
    </source>
</evidence>
<keyword evidence="4" id="KW-0963">Cytoplasm</keyword>
<name>A0AAN8W7T8_9MAGN</name>
<keyword evidence="3" id="KW-0268">Exocytosis</keyword>
<evidence type="ECO:0000313" key="9">
    <source>
        <dbReference type="EMBL" id="KAK6943476.1"/>
    </source>
</evidence>
<dbReference type="GO" id="GO:0006887">
    <property type="term" value="P:exocytosis"/>
    <property type="evidence" value="ECO:0007669"/>
    <property type="project" value="UniProtKB-KW"/>
</dbReference>
<dbReference type="SMART" id="SM00320">
    <property type="entry name" value="WD40"/>
    <property type="match status" value="6"/>
</dbReference>
<feature type="coiled-coil region" evidence="6">
    <location>
        <begin position="1111"/>
        <end position="1145"/>
    </location>
</feature>
<keyword evidence="5 6" id="KW-0175">Coiled coil</keyword>
<dbReference type="GO" id="GO:0005737">
    <property type="term" value="C:cytoplasm"/>
    <property type="evidence" value="ECO:0007669"/>
    <property type="project" value="UniProtKB-SubCell"/>
</dbReference>
<dbReference type="GO" id="GO:0019905">
    <property type="term" value="F:syntaxin binding"/>
    <property type="evidence" value="ECO:0007669"/>
    <property type="project" value="TreeGrafter"/>
</dbReference>
<dbReference type="SUPFAM" id="SSF50978">
    <property type="entry name" value="WD40 repeat-like"/>
    <property type="match status" value="1"/>
</dbReference>
<evidence type="ECO:0000256" key="1">
    <source>
        <dbReference type="ARBA" id="ARBA00004496"/>
    </source>
</evidence>
<dbReference type="SUPFAM" id="SSF58038">
    <property type="entry name" value="SNARE fusion complex"/>
    <property type="match status" value="1"/>
</dbReference>
<dbReference type="GO" id="GO:0006893">
    <property type="term" value="P:Golgi to plasma membrane transport"/>
    <property type="evidence" value="ECO:0007669"/>
    <property type="project" value="TreeGrafter"/>
</dbReference>
<evidence type="ECO:0000256" key="2">
    <source>
        <dbReference type="ARBA" id="ARBA00008070"/>
    </source>
</evidence>
<feature type="domain" description="V-SNARE coiled-coil homology" evidence="8">
    <location>
        <begin position="1096"/>
        <end position="1160"/>
    </location>
</feature>
<dbReference type="InterPro" id="IPR015943">
    <property type="entry name" value="WD40/YVTN_repeat-like_dom_sf"/>
</dbReference>
<feature type="compositionally biased region" description="Polar residues" evidence="7">
    <location>
        <begin position="760"/>
        <end position="777"/>
    </location>
</feature>
<protein>
    <recommendedName>
        <fullName evidence="8">V-SNARE coiled-coil homology domain-containing protein</fullName>
    </recommendedName>
</protein>
<organism evidence="9 10">
    <name type="scientific">Dillenia turbinata</name>
    <dbReference type="NCBI Taxonomy" id="194707"/>
    <lineage>
        <taxon>Eukaryota</taxon>
        <taxon>Viridiplantae</taxon>
        <taxon>Streptophyta</taxon>
        <taxon>Embryophyta</taxon>
        <taxon>Tracheophyta</taxon>
        <taxon>Spermatophyta</taxon>
        <taxon>Magnoliopsida</taxon>
        <taxon>eudicotyledons</taxon>
        <taxon>Gunneridae</taxon>
        <taxon>Pentapetalae</taxon>
        <taxon>Dilleniales</taxon>
        <taxon>Dilleniaceae</taxon>
        <taxon>Dillenia</taxon>
    </lineage>
</organism>
<dbReference type="PANTHER" id="PTHR10241">
    <property type="entry name" value="LETHAL 2 GIANT LARVAE PROTEIN"/>
    <property type="match status" value="1"/>
</dbReference>
<accession>A0AAN8W7T8</accession>
<dbReference type="CDD" id="cd15873">
    <property type="entry name" value="R-SNARE_STXBP5_6"/>
    <property type="match status" value="1"/>
</dbReference>
<dbReference type="InterPro" id="IPR042855">
    <property type="entry name" value="V_SNARE_CC"/>
</dbReference>
<evidence type="ECO:0000256" key="5">
    <source>
        <dbReference type="PROSITE-ProRule" id="PRU00290"/>
    </source>
</evidence>
<evidence type="ECO:0000313" key="10">
    <source>
        <dbReference type="Proteomes" id="UP001370490"/>
    </source>
</evidence>
<feature type="region of interest" description="Disordered" evidence="7">
    <location>
        <begin position="760"/>
        <end position="783"/>
    </location>
</feature>
<evidence type="ECO:0000256" key="3">
    <source>
        <dbReference type="ARBA" id="ARBA00022483"/>
    </source>
</evidence>
<evidence type="ECO:0000256" key="4">
    <source>
        <dbReference type="ARBA" id="ARBA00022490"/>
    </source>
</evidence>
<feature type="region of interest" description="Disordered" evidence="7">
    <location>
        <begin position="1052"/>
        <end position="1074"/>
    </location>
</feature>
<sequence length="1161" mass="127007">HNYPFPVKTFQQKVKHGGLSTADSDPRISIHYGIPSTASLLAYDSIQHLLATGSMDGKVKVFGGDGIEGLLVSPKKMPFKYVEFLQNQGRIVGISIDNNIQVWNLETRCIACSLQWESNITAFSVIHGSPYMYNPDVKRCCLFIGDEYGLMSVLKYESEGGSLLHMPYHISVDSMSGNYLFEGAGTLSFDCQPIVGVLPQPSSSGSRQDTSLDLYSYLRLYCRVLIAYENGLLILWDVSEARVVVAKGGKKLQLKETVAHYPTTAKGTVIKGEKNPELKDVIVDSATEVNGTLPDDLSEQHLEDKEITALCWGSSSGSILAVGYIDGDILFWNMSSVASAKGQQAGSSHDIVVKLQFSYVERRLPVIVLHWLANGRSHVDGDGQLFVYGGGELGSEEVLTVLNLEWSSGMETLTSVYHVDLTLNGSFADMILLHTGGISRRNQSGSLFVLTNPGQLQYYDETCLSALRCQQERNPSVPPVEYSTTIPTIDPCMTVVKLFSMSLVGNSSRALSEIARAKKISSHRGTRKDVKWPLIGGVPNQLMEEENVIRIFVSGYHDGSVWIWNATYSVLSLVCILEGEVDGERVAGSSAPVSNLDFCISTSQLAVGHDSGLVCIYNLLNGGSGEASYHYVTENNSTVHILTQKESPQCRACFCILSSPIQALQFAGYGPRLCAGFACGQVAVFDLSLPSVLYLTDPLSGPGLPIISVTSRTFRLSHRLVNSTKHQGSKVSGRTEQEIIFVLTKDAKVFVLDGVTDENNSATQSSSGNQAEQSTSDPALKNDVMKDNTQDGIISHEDLSSSEPASYKDSLLDSFVLLCCEDALRLYSSKCVIQGNNKPFRKVKLLAPCCWTTIVKKGEEICALVLLYQTGVIEIRSLPDLELVGESSLMSILRWNFKAHMNKTISSDDNGHIALVDGYELAFISLLANENGFRIPESLPELHDKVLAAAAEAAASFSSNQKKKKDSSPSKVAGIFKGLKKGKVDHSVENLATCNADSNHLEGIFLKVPFSIPSQPTDKQEVLEPTSPNSSASLITKDEMVELSIDDIEIDEPEMPAPTLPSHKMKNKRKVGQNDREKLLDGAPADIKPRIRTPEEIMAAYRKAGDAASAAAQARNRLAERQHKLEKISRRAEDLQNNAENFASLADELVKVMESRKWWQI</sequence>
<evidence type="ECO:0000256" key="7">
    <source>
        <dbReference type="SAM" id="MobiDB-lite"/>
    </source>
</evidence>
<comment type="subcellular location">
    <subcellularLocation>
        <location evidence="1">Cytoplasm</location>
    </subcellularLocation>
</comment>
<dbReference type="GO" id="GO:0005096">
    <property type="term" value="F:GTPase activator activity"/>
    <property type="evidence" value="ECO:0007669"/>
    <property type="project" value="TreeGrafter"/>
</dbReference>
<dbReference type="Gene3D" id="2.130.10.10">
    <property type="entry name" value="YVTN repeat-like/Quinoprotein amine dehydrogenase"/>
    <property type="match status" value="2"/>
</dbReference>
<dbReference type="PANTHER" id="PTHR10241:SF25">
    <property type="entry name" value="TOMOSYN, ISOFORM C"/>
    <property type="match status" value="1"/>
</dbReference>
<reference evidence="9 10" key="1">
    <citation type="submission" date="2023-12" db="EMBL/GenBank/DDBJ databases">
        <title>A high-quality genome assembly for Dillenia turbinata (Dilleniales).</title>
        <authorList>
            <person name="Chanderbali A."/>
        </authorList>
    </citation>
    <scope>NUCLEOTIDE SEQUENCE [LARGE SCALE GENOMIC DNA]</scope>
    <source>
        <strain evidence="9">LSX21</strain>
        <tissue evidence="9">Leaf</tissue>
    </source>
</reference>
<dbReference type="InterPro" id="IPR001680">
    <property type="entry name" value="WD40_rpt"/>
</dbReference>